<accession>A0A9E7SNG7</accession>
<dbReference type="EMBL" id="CP099582">
    <property type="protein sequence ID" value="USS40478.1"/>
    <property type="molecule type" value="Genomic_DNA"/>
</dbReference>
<protein>
    <submittedName>
        <fullName evidence="1">Uncharacterized protein</fullName>
    </submittedName>
</protein>
<keyword evidence="2" id="KW-1185">Reference proteome</keyword>
<organism evidence="1 2">
    <name type="scientific">Thermococcus aggregans</name>
    <dbReference type="NCBI Taxonomy" id="110163"/>
    <lineage>
        <taxon>Archaea</taxon>
        <taxon>Methanobacteriati</taxon>
        <taxon>Methanobacteriota</taxon>
        <taxon>Thermococci</taxon>
        <taxon>Thermococcales</taxon>
        <taxon>Thermococcaceae</taxon>
        <taxon>Thermococcus</taxon>
    </lineage>
</organism>
<reference evidence="1" key="2">
    <citation type="submission" date="2022-06" db="EMBL/GenBank/DDBJ databases">
        <authorList>
            <person name="Park Y.-J."/>
        </authorList>
    </citation>
    <scope>NUCLEOTIDE SEQUENCE</scope>
    <source>
        <strain evidence="1">TY</strain>
    </source>
</reference>
<dbReference type="RefSeq" id="WP_253304434.1">
    <property type="nucleotide sequence ID" value="NZ_CP099582.1"/>
</dbReference>
<sequence>MVRDVIPKYPSLVSLSREIIVAKLHQATLNRDNARPFFRENQKTGRLELVIPVSCLSSLEKCVLDELNYPKKPVRIGRGFVKAFVINPHHIKDNDLKLAQEIINVYNKLLEESCIGPCHKYGVNKL</sequence>
<dbReference type="Proteomes" id="UP001055732">
    <property type="component" value="Chromosome"/>
</dbReference>
<reference evidence="1" key="1">
    <citation type="journal article" date="1998" name="Int. J. Syst. Bacteriol. 48 Pt">
        <title>Thermococcus guaymasensis sp. nov. and Thermococcus aggregans sp. nov., two novel thermophilic archaea isolated from the Guaymas Basin hydrothermal vent site.</title>
        <authorList>
            <person name="Canganella F."/>
            <person name="Jones W.J."/>
            <person name="Gambacorta A."/>
            <person name="Antranikian G."/>
        </authorList>
    </citation>
    <scope>NUCLEOTIDE SEQUENCE</scope>
    <source>
        <strain evidence="1">TY</strain>
    </source>
</reference>
<evidence type="ECO:0000313" key="2">
    <source>
        <dbReference type="Proteomes" id="UP001055732"/>
    </source>
</evidence>
<proteinExistence type="predicted"/>
<dbReference type="KEGG" id="tagg:NF865_09270"/>
<dbReference type="AlphaFoldDB" id="A0A9E7SNG7"/>
<gene>
    <name evidence="1" type="ORF">NF865_09270</name>
</gene>
<name>A0A9E7SNG7_THEAG</name>
<evidence type="ECO:0000313" key="1">
    <source>
        <dbReference type="EMBL" id="USS40478.1"/>
    </source>
</evidence>